<organism evidence="2 3">
    <name type="scientific">Parasutterella muris</name>
    <dbReference type="NCBI Taxonomy" id="2565572"/>
    <lineage>
        <taxon>Bacteria</taxon>
        <taxon>Pseudomonadati</taxon>
        <taxon>Pseudomonadota</taxon>
        <taxon>Betaproteobacteria</taxon>
        <taxon>Burkholderiales</taxon>
        <taxon>Sutterellaceae</taxon>
        <taxon>Parasutterella</taxon>
    </lineage>
</organism>
<comment type="caution">
    <text evidence="2">The sequence shown here is derived from an EMBL/GenBank/DDBJ whole genome shotgun (WGS) entry which is preliminary data.</text>
</comment>
<sequence length="181" mass="20116">MDCNCLRCKASSLFAHSGELEAPKTNRSFKRTTSVRHPLTYPSLQSSSLLLIWRNQMIKSAGSATLLTALFILSAAHAAGQDYCKEAFAIGNMPGMTECSSMELEAQDKRLNAEYKAVMAKLDAKQKKELRSVQRKWIKDRDADCKLEEDGGQAAELNHVSCLKEWTKKRADELAAMKSGL</sequence>
<dbReference type="PANTHER" id="PTHR39176:SF1">
    <property type="entry name" value="PERIPLASMIC PROTEIN"/>
    <property type="match status" value="1"/>
</dbReference>
<dbReference type="Proteomes" id="UP000472580">
    <property type="component" value="Unassembled WGS sequence"/>
</dbReference>
<name>A0A6L6YI04_9BURK</name>
<evidence type="ECO:0000313" key="2">
    <source>
        <dbReference type="EMBL" id="MVX57276.1"/>
    </source>
</evidence>
<reference evidence="2 3" key="1">
    <citation type="submission" date="2019-12" db="EMBL/GenBank/DDBJ databases">
        <title>Microbes associate with the intestines of laboratory mice.</title>
        <authorList>
            <person name="Navarre W."/>
            <person name="Wong E."/>
        </authorList>
    </citation>
    <scope>NUCLEOTIDE SEQUENCE [LARGE SCALE GENOMIC DNA]</scope>
    <source>
        <strain evidence="2 3">NM82_D38</strain>
    </source>
</reference>
<dbReference type="InterPro" id="IPR009739">
    <property type="entry name" value="LprI-like_N"/>
</dbReference>
<dbReference type="Gene3D" id="1.20.1270.180">
    <property type="match status" value="1"/>
</dbReference>
<dbReference type="EMBL" id="WSRP01000026">
    <property type="protein sequence ID" value="MVX57276.1"/>
    <property type="molecule type" value="Genomic_DNA"/>
</dbReference>
<feature type="domain" description="Lysozyme inhibitor LprI-like N-terminal" evidence="1">
    <location>
        <begin position="85"/>
        <end position="174"/>
    </location>
</feature>
<dbReference type="Pfam" id="PF07007">
    <property type="entry name" value="LprI"/>
    <property type="match status" value="1"/>
</dbReference>
<dbReference type="AlphaFoldDB" id="A0A6L6YI04"/>
<keyword evidence="3" id="KW-1185">Reference proteome</keyword>
<accession>A0A6L6YI04</accession>
<proteinExistence type="predicted"/>
<dbReference type="PANTHER" id="PTHR39176">
    <property type="entry name" value="PERIPLASMIC PROTEIN-RELATED"/>
    <property type="match status" value="1"/>
</dbReference>
<evidence type="ECO:0000259" key="1">
    <source>
        <dbReference type="Pfam" id="PF07007"/>
    </source>
</evidence>
<evidence type="ECO:0000313" key="3">
    <source>
        <dbReference type="Proteomes" id="UP000472580"/>
    </source>
</evidence>
<protein>
    <submittedName>
        <fullName evidence="2">DUF1311 domain-containing protein</fullName>
    </submittedName>
</protein>
<gene>
    <name evidence="2" type="ORF">E5987_08685</name>
</gene>